<keyword evidence="3 5" id="KW-0949">S-adenosyl-L-methionine</keyword>
<dbReference type="InterPro" id="IPR050390">
    <property type="entry name" value="C5-Methyltransferase"/>
</dbReference>
<keyword evidence="4" id="KW-0680">Restriction system</keyword>
<proteinExistence type="inferred from homology"/>
<dbReference type="GO" id="GO:0008168">
    <property type="term" value="F:methyltransferase activity"/>
    <property type="evidence" value="ECO:0007669"/>
    <property type="project" value="UniProtKB-KW"/>
</dbReference>
<dbReference type="InterPro" id="IPR001525">
    <property type="entry name" value="C5_MeTfrase"/>
</dbReference>
<dbReference type="InterPro" id="IPR029063">
    <property type="entry name" value="SAM-dependent_MTases_sf"/>
</dbReference>
<dbReference type="PROSITE" id="PS51679">
    <property type="entry name" value="SAM_MT_C5"/>
    <property type="match status" value="1"/>
</dbReference>
<dbReference type="PANTHER" id="PTHR10629">
    <property type="entry name" value="CYTOSINE-SPECIFIC METHYLTRANSFERASE"/>
    <property type="match status" value="1"/>
</dbReference>
<evidence type="ECO:0000256" key="5">
    <source>
        <dbReference type="PROSITE-ProRule" id="PRU01016"/>
    </source>
</evidence>
<dbReference type="Gene3D" id="3.40.50.150">
    <property type="entry name" value="Vaccinia Virus protein VP39"/>
    <property type="match status" value="1"/>
</dbReference>
<evidence type="ECO:0000256" key="7">
    <source>
        <dbReference type="RuleBase" id="RU000417"/>
    </source>
</evidence>
<evidence type="ECO:0000256" key="4">
    <source>
        <dbReference type="ARBA" id="ARBA00022747"/>
    </source>
</evidence>
<dbReference type="EMBL" id="JAFEUF010000001">
    <property type="protein sequence ID" value="MBM7052397.1"/>
    <property type="molecule type" value="Genomic_DNA"/>
</dbReference>
<dbReference type="Proteomes" id="UP000712045">
    <property type="component" value="Unassembled WGS sequence"/>
</dbReference>
<reference evidence="8 9" key="1">
    <citation type="submission" date="2021-02" db="EMBL/GenBank/DDBJ databases">
        <title>Genome Streptomyces sp. RHZ10.</title>
        <authorList>
            <person name="Besaury L."/>
        </authorList>
    </citation>
    <scope>NUCLEOTIDE SEQUENCE [LARGE SCALE GENOMIC DNA]</scope>
    <source>
        <strain evidence="8 9">RHZ10</strain>
    </source>
</reference>
<dbReference type="SUPFAM" id="SSF53335">
    <property type="entry name" value="S-adenosyl-L-methionine-dependent methyltransferases"/>
    <property type="match status" value="1"/>
</dbReference>
<keyword evidence="1 5" id="KW-0489">Methyltransferase</keyword>
<dbReference type="NCBIfam" id="TIGR00675">
    <property type="entry name" value="dcm"/>
    <property type="match status" value="1"/>
</dbReference>
<comment type="caution">
    <text evidence="8">The sequence shown here is derived from an EMBL/GenBank/DDBJ whole genome shotgun (WGS) entry which is preliminary data.</text>
</comment>
<comment type="similarity">
    <text evidence="5 6">Belongs to the class I-like SAM-binding methyltransferase superfamily. C5-methyltransferase family.</text>
</comment>
<protein>
    <recommendedName>
        <fullName evidence="7">Cytosine-specific methyltransferase</fullName>
        <ecNumber evidence="7">2.1.1.37</ecNumber>
    </recommendedName>
</protein>
<dbReference type="Gene3D" id="3.90.120.10">
    <property type="entry name" value="DNA Methylase, subunit A, domain 2"/>
    <property type="match status" value="1"/>
</dbReference>
<evidence type="ECO:0000256" key="2">
    <source>
        <dbReference type="ARBA" id="ARBA00022679"/>
    </source>
</evidence>
<dbReference type="GO" id="GO:0032259">
    <property type="term" value="P:methylation"/>
    <property type="evidence" value="ECO:0007669"/>
    <property type="project" value="UniProtKB-KW"/>
</dbReference>
<dbReference type="PRINTS" id="PR00105">
    <property type="entry name" value="C5METTRFRASE"/>
</dbReference>
<name>A0ABS2HNX4_9ACTN</name>
<dbReference type="CDD" id="cd00315">
    <property type="entry name" value="Cyt_C5_DNA_methylase"/>
    <property type="match status" value="1"/>
</dbReference>
<gene>
    <name evidence="8" type="ORF">JS521_00445</name>
</gene>
<accession>A0ABS2HNX4</accession>
<dbReference type="EC" id="2.1.1.37" evidence="7"/>
<feature type="active site" evidence="5">
    <location>
        <position position="77"/>
    </location>
</feature>
<dbReference type="PROSITE" id="PS00094">
    <property type="entry name" value="C5_MTASE_1"/>
    <property type="match status" value="1"/>
</dbReference>
<dbReference type="InterPro" id="IPR018117">
    <property type="entry name" value="C5_DNA_meth_AS"/>
</dbReference>
<evidence type="ECO:0000256" key="3">
    <source>
        <dbReference type="ARBA" id="ARBA00022691"/>
    </source>
</evidence>
<dbReference type="InterPro" id="IPR031303">
    <property type="entry name" value="C5_meth_CS"/>
</dbReference>
<evidence type="ECO:0000256" key="6">
    <source>
        <dbReference type="RuleBase" id="RU000416"/>
    </source>
</evidence>
<evidence type="ECO:0000256" key="1">
    <source>
        <dbReference type="ARBA" id="ARBA00022603"/>
    </source>
</evidence>
<keyword evidence="9" id="KW-1185">Reference proteome</keyword>
<keyword evidence="2 5" id="KW-0808">Transferase</keyword>
<evidence type="ECO:0000313" key="9">
    <source>
        <dbReference type="Proteomes" id="UP000712045"/>
    </source>
</evidence>
<dbReference type="PANTHER" id="PTHR10629:SF52">
    <property type="entry name" value="DNA (CYTOSINE-5)-METHYLTRANSFERASE 1"/>
    <property type="match status" value="1"/>
</dbReference>
<comment type="catalytic activity">
    <reaction evidence="7">
        <text>a 2'-deoxycytidine in DNA + S-adenosyl-L-methionine = a 5-methyl-2'-deoxycytidine in DNA + S-adenosyl-L-homocysteine + H(+)</text>
        <dbReference type="Rhea" id="RHEA:13681"/>
        <dbReference type="Rhea" id="RHEA-COMP:11369"/>
        <dbReference type="Rhea" id="RHEA-COMP:11370"/>
        <dbReference type="ChEBI" id="CHEBI:15378"/>
        <dbReference type="ChEBI" id="CHEBI:57856"/>
        <dbReference type="ChEBI" id="CHEBI:59789"/>
        <dbReference type="ChEBI" id="CHEBI:85452"/>
        <dbReference type="ChEBI" id="CHEBI:85454"/>
        <dbReference type="EC" id="2.1.1.37"/>
    </reaction>
</comment>
<organism evidence="8 9">
    <name type="scientific">Streptomyces durocortorensis</name>
    <dbReference type="NCBI Taxonomy" id="2811104"/>
    <lineage>
        <taxon>Bacteria</taxon>
        <taxon>Bacillati</taxon>
        <taxon>Actinomycetota</taxon>
        <taxon>Actinomycetes</taxon>
        <taxon>Kitasatosporales</taxon>
        <taxon>Streptomycetaceae</taxon>
        <taxon>Streptomyces</taxon>
    </lineage>
</organism>
<dbReference type="RefSeq" id="WP_205080717.1">
    <property type="nucleotide sequence ID" value="NZ_JAFEUF010000001.1"/>
</dbReference>
<dbReference type="Pfam" id="PF00145">
    <property type="entry name" value="DNA_methylase"/>
    <property type="match status" value="1"/>
</dbReference>
<sequence>MSLFSGGMGLDLGLEQAGFDIRFGADSMPAAVATAQANRPRMPFYGNDIRTLSAEDIRQSAGLAEGEVDLLAGGPPCQSFSTAGKRLGLDDSEKGPLVFEFVRLVKELQPKAFLMENVKGLLSASVTWRQLPYNNNGKVIDQLHGSLLRELCSQLEELGYSLKYREFNSADYGVPQARQRVFLIGYRDGSPVSFPEPTHAKESSLFLEPWRTIGDALDGLVDDDSFCAKFSERKLKYLRMVPEGGNWRHLPEEIQKESMGRAFYAKGGRSGYWRRLSFSSPSPTILTEPQNASTALCHPVEDRPLTVRECARIQTFPDDWKFHGPGRDQYKLVGNAVPVLLAQAIGEHVKSTLDSCAAVPSA</sequence>
<dbReference type="PROSITE" id="PS00095">
    <property type="entry name" value="C5_MTASE_2"/>
    <property type="match status" value="1"/>
</dbReference>
<evidence type="ECO:0000313" key="8">
    <source>
        <dbReference type="EMBL" id="MBM7052397.1"/>
    </source>
</evidence>